<feature type="region of interest" description="Disordered" evidence="1">
    <location>
        <begin position="1"/>
        <end position="32"/>
    </location>
</feature>
<accession>A0A2M9YL55</accession>
<comment type="caution">
    <text evidence="2">The sequence shown here is derived from an EMBL/GenBank/DDBJ whole genome shotgun (WGS) entry which is preliminary data.</text>
</comment>
<keyword evidence="4" id="KW-1185">Reference proteome</keyword>
<organism evidence="2 5">
    <name type="scientific">Leptospira adleri</name>
    <dbReference type="NCBI Taxonomy" id="2023186"/>
    <lineage>
        <taxon>Bacteria</taxon>
        <taxon>Pseudomonadati</taxon>
        <taxon>Spirochaetota</taxon>
        <taxon>Spirochaetia</taxon>
        <taxon>Leptospirales</taxon>
        <taxon>Leptospiraceae</taxon>
        <taxon>Leptospira</taxon>
    </lineage>
</organism>
<name>A0A2M9YL55_9LEPT</name>
<protein>
    <submittedName>
        <fullName evidence="2">Uncharacterized protein</fullName>
    </submittedName>
</protein>
<sequence length="70" mass="8255">MRGETSLKKNSPRGFYGENRQFASNDRSSYKKPRKGKIFLVLFRVSTILRLRTAKKEFTRFFFAAECDII</sequence>
<dbReference type="Proteomes" id="UP000232149">
    <property type="component" value="Unassembled WGS sequence"/>
</dbReference>
<gene>
    <name evidence="3" type="ORF">CH376_04185</name>
    <name evidence="2" type="ORF">CH380_16055</name>
</gene>
<dbReference type="Proteomes" id="UP000232188">
    <property type="component" value="Unassembled WGS sequence"/>
</dbReference>
<reference evidence="4 5" key="1">
    <citation type="submission" date="2017-07" db="EMBL/GenBank/DDBJ databases">
        <title>Leptospira spp. isolated from tropical soils.</title>
        <authorList>
            <person name="Thibeaux R."/>
            <person name="Iraola G."/>
            <person name="Ferres I."/>
            <person name="Bierque E."/>
            <person name="Girault D."/>
            <person name="Soupe-Gilbert M.-E."/>
            <person name="Picardeau M."/>
            <person name="Goarant C."/>
        </authorList>
    </citation>
    <scope>NUCLEOTIDE SEQUENCE [LARGE SCALE GENOMIC DNA]</scope>
    <source>
        <strain evidence="2 5">FH2-B-C1</strain>
        <strain evidence="3 4">FH2-B-D1</strain>
    </source>
</reference>
<evidence type="ECO:0000313" key="2">
    <source>
        <dbReference type="EMBL" id="PJZ52180.1"/>
    </source>
</evidence>
<dbReference type="EMBL" id="NPDV01000015">
    <property type="protein sequence ID" value="PJZ52180.1"/>
    <property type="molecule type" value="Genomic_DNA"/>
</dbReference>
<evidence type="ECO:0000313" key="3">
    <source>
        <dbReference type="EMBL" id="PJZ63234.1"/>
    </source>
</evidence>
<evidence type="ECO:0000313" key="4">
    <source>
        <dbReference type="Proteomes" id="UP000232149"/>
    </source>
</evidence>
<proteinExistence type="predicted"/>
<dbReference type="AlphaFoldDB" id="A0A2M9YL55"/>
<evidence type="ECO:0000256" key="1">
    <source>
        <dbReference type="SAM" id="MobiDB-lite"/>
    </source>
</evidence>
<evidence type="ECO:0000313" key="5">
    <source>
        <dbReference type="Proteomes" id="UP000232188"/>
    </source>
</evidence>
<dbReference type="EMBL" id="NPDU01000007">
    <property type="protein sequence ID" value="PJZ63234.1"/>
    <property type="molecule type" value="Genomic_DNA"/>
</dbReference>